<evidence type="ECO:0000256" key="1">
    <source>
        <dbReference type="SAM" id="MobiDB-lite"/>
    </source>
</evidence>
<dbReference type="Proteomes" id="UP001500864">
    <property type="component" value="Unassembled WGS sequence"/>
</dbReference>
<comment type="caution">
    <text evidence="3">The sequence shown here is derived from an EMBL/GenBank/DDBJ whole genome shotgun (WGS) entry which is preliminary data.</text>
</comment>
<gene>
    <name evidence="3" type="ORF">GCM10023261_13270</name>
</gene>
<feature type="region of interest" description="Disordered" evidence="1">
    <location>
        <begin position="25"/>
        <end position="54"/>
    </location>
</feature>
<dbReference type="PROSITE" id="PS51257">
    <property type="entry name" value="PROKAR_LIPOPROTEIN"/>
    <property type="match status" value="1"/>
</dbReference>
<sequence>MRKTILLCIIMLAVGFSITGCGKTEEEKRRAQQEEQAKKFFETKSPDTDRGHAY</sequence>
<accession>A0ABP9N542</accession>
<evidence type="ECO:0000313" key="4">
    <source>
        <dbReference type="Proteomes" id="UP001500864"/>
    </source>
</evidence>
<feature type="chain" id="PRO_5046382300" evidence="2">
    <location>
        <begin position="20"/>
        <end position="54"/>
    </location>
</feature>
<dbReference type="RefSeq" id="WP_208441898.1">
    <property type="nucleotide sequence ID" value="NZ_BAABIZ010000019.1"/>
</dbReference>
<name>A0ABP9N542_9HYPH</name>
<protein>
    <submittedName>
        <fullName evidence="3">Uncharacterized protein</fullName>
    </submittedName>
</protein>
<evidence type="ECO:0000313" key="3">
    <source>
        <dbReference type="EMBL" id="GAA5109956.1"/>
    </source>
</evidence>
<organism evidence="3 4">
    <name type="scientific">Bartonella jaculi</name>
    <dbReference type="NCBI Taxonomy" id="686226"/>
    <lineage>
        <taxon>Bacteria</taxon>
        <taxon>Pseudomonadati</taxon>
        <taxon>Pseudomonadota</taxon>
        <taxon>Alphaproteobacteria</taxon>
        <taxon>Hyphomicrobiales</taxon>
        <taxon>Bartonellaceae</taxon>
        <taxon>Bartonella</taxon>
    </lineage>
</organism>
<feature type="signal peptide" evidence="2">
    <location>
        <begin position="1"/>
        <end position="19"/>
    </location>
</feature>
<keyword evidence="4" id="KW-1185">Reference proteome</keyword>
<reference evidence="4" key="1">
    <citation type="journal article" date="2019" name="Int. J. Syst. Evol. Microbiol.">
        <title>The Global Catalogue of Microorganisms (GCM) 10K type strain sequencing project: providing services to taxonomists for standard genome sequencing and annotation.</title>
        <authorList>
            <consortium name="The Broad Institute Genomics Platform"/>
            <consortium name="The Broad Institute Genome Sequencing Center for Infectious Disease"/>
            <person name="Wu L."/>
            <person name="Ma J."/>
        </authorList>
    </citation>
    <scope>NUCLEOTIDE SEQUENCE [LARGE SCALE GENOMIC DNA]</scope>
    <source>
        <strain evidence="4">JCM 17712</strain>
    </source>
</reference>
<proteinExistence type="predicted"/>
<keyword evidence="2" id="KW-0732">Signal</keyword>
<evidence type="ECO:0000256" key="2">
    <source>
        <dbReference type="SAM" id="SignalP"/>
    </source>
</evidence>
<dbReference type="EMBL" id="BAABIZ010000019">
    <property type="protein sequence ID" value="GAA5109956.1"/>
    <property type="molecule type" value="Genomic_DNA"/>
</dbReference>